<evidence type="ECO:0000256" key="1">
    <source>
        <dbReference type="ARBA" id="ARBA00023015"/>
    </source>
</evidence>
<dbReference type="PROSITE" id="PS50043">
    <property type="entry name" value="HTH_LUXR_2"/>
    <property type="match status" value="1"/>
</dbReference>
<dbReference type="CDD" id="cd06170">
    <property type="entry name" value="LuxR_C_like"/>
    <property type="match status" value="1"/>
</dbReference>
<keyword evidence="3" id="KW-0804">Transcription</keyword>
<dbReference type="SUPFAM" id="SSF46894">
    <property type="entry name" value="C-terminal effector domain of the bipartite response regulators"/>
    <property type="match status" value="1"/>
</dbReference>
<dbReference type="RefSeq" id="WP_083394338.1">
    <property type="nucleotide sequence ID" value="NZ_FOAS01000015.1"/>
</dbReference>
<evidence type="ECO:0000256" key="2">
    <source>
        <dbReference type="ARBA" id="ARBA00023125"/>
    </source>
</evidence>
<evidence type="ECO:0000313" key="5">
    <source>
        <dbReference type="EMBL" id="SEL60949.1"/>
    </source>
</evidence>
<sequence>MRTALRPAAEQAGVCRHALLARMHAVSDKPLLLLLAPPGAGKTTLLQQWLATAWPKPRVLLALTPYDDQPLRFFRRLHTALRQQLGDSTGTWFDPLAADLHEAPVTLALALFEDLNRLPSGVCLVLDDAQCLQDPYLVAVLRVLAELASANVQLVLASRQALPWLPACGLLDGRIACLQGADFAFTDTEIQALGAYLGAAVLQPPALQAVQAMTQGWATGVKVALLSHARFGLPALAQFNGSQPQIVEYFGDVVLRQLSAERRDFFLVTALLETFDGALCDAVLQRRHSGVLLEQLAAQHLFIQPLAERHGWYRYHPLLQDYLLHRVQLEQADNLPALQRRAACHLARHGQTDFHDDERALQHAQASGDHALHWRMLLQTSDAWLKAGYFSRVLKHLMALDTATLLAQPSLLGALVEALVLSRCFTQADHYLHLAEQHGLAQGDDGAGWLLLRLLLGTFRDDAASSLPKVAQGLRAAQVPMALRAQAQTLLAYHEMMAGELSAAIDYASQAQALLAHSGHHFLQSYADLIVVLSRRHAGQSLAARNQVYADFSACPRTSPAWLNRATAMLVTLYEQNQLAEAQALGEELITEITASSASEAIVTVYVTLSRVLHCRALPERAARLLENLTRAVELGHYPRLFGHVAQEALRQALLSGSSSVLEGVARRFQLPQRWAAGEWECAGPYCEGWERSAMACVYWLIGTAQHAQAARLLKVLAHALQGSQMRVRRLTVHINLLCLNPEQDSQSQQAQTLKSLIAEYGIACFSRGVLDEAPGATRLLQQAVQQGVLPVPDKYRQHYATFIGQTVAPLRLSQLAELTDKEREIVDGALQGLSNAQLSDKLGIAVSTTKWHLKNIYAKLGVRSRTELLVNVGGVN</sequence>
<dbReference type="Gene3D" id="1.10.10.10">
    <property type="entry name" value="Winged helix-like DNA-binding domain superfamily/Winged helix DNA-binding domain"/>
    <property type="match status" value="1"/>
</dbReference>
<dbReference type="InterPro" id="IPR059106">
    <property type="entry name" value="WHD_MalT"/>
</dbReference>
<evidence type="ECO:0000256" key="3">
    <source>
        <dbReference type="ARBA" id="ARBA00023163"/>
    </source>
</evidence>
<dbReference type="GO" id="GO:0016887">
    <property type="term" value="F:ATP hydrolysis activity"/>
    <property type="evidence" value="ECO:0007669"/>
    <property type="project" value="InterPro"/>
</dbReference>
<keyword evidence="6" id="KW-1185">Reference proteome</keyword>
<dbReference type="SMART" id="SM00421">
    <property type="entry name" value="HTH_LUXR"/>
    <property type="match status" value="1"/>
</dbReference>
<dbReference type="Pfam" id="PF00196">
    <property type="entry name" value="GerE"/>
    <property type="match status" value="1"/>
</dbReference>
<dbReference type="SUPFAM" id="SSF52540">
    <property type="entry name" value="P-loop containing nucleoside triphosphate hydrolases"/>
    <property type="match status" value="1"/>
</dbReference>
<dbReference type="Pfam" id="PF13401">
    <property type="entry name" value="AAA_22"/>
    <property type="match status" value="1"/>
</dbReference>
<dbReference type="PANTHER" id="PTHR44688:SF16">
    <property type="entry name" value="DNA-BINDING TRANSCRIPTIONAL ACTIVATOR DEVR_DOSR"/>
    <property type="match status" value="1"/>
</dbReference>
<evidence type="ECO:0000313" key="6">
    <source>
        <dbReference type="Proteomes" id="UP000185766"/>
    </source>
</evidence>
<feature type="domain" description="HTH luxR-type" evidence="4">
    <location>
        <begin position="812"/>
        <end position="877"/>
    </location>
</feature>
<dbReference type="InterPro" id="IPR036388">
    <property type="entry name" value="WH-like_DNA-bd_sf"/>
</dbReference>
<proteinExistence type="predicted"/>
<gene>
    <name evidence="5" type="ORF">SAMN05216214_11536</name>
</gene>
<dbReference type="PRINTS" id="PR00038">
    <property type="entry name" value="HTHLUXR"/>
</dbReference>
<keyword evidence="2" id="KW-0238">DNA-binding</keyword>
<dbReference type="STRING" id="1429083.GCA_001885685_01165"/>
<evidence type="ECO:0000259" key="4">
    <source>
        <dbReference type="PROSITE" id="PS50043"/>
    </source>
</evidence>
<dbReference type="PANTHER" id="PTHR44688">
    <property type="entry name" value="DNA-BINDING TRANSCRIPTIONAL ACTIVATOR DEVR_DOSR"/>
    <property type="match status" value="1"/>
</dbReference>
<organism evidence="5 6">
    <name type="scientific">Atopomonas hussainii</name>
    <dbReference type="NCBI Taxonomy" id="1429083"/>
    <lineage>
        <taxon>Bacteria</taxon>
        <taxon>Pseudomonadati</taxon>
        <taxon>Pseudomonadota</taxon>
        <taxon>Gammaproteobacteria</taxon>
        <taxon>Pseudomonadales</taxon>
        <taxon>Pseudomonadaceae</taxon>
        <taxon>Atopomonas</taxon>
    </lineage>
</organism>
<dbReference type="InterPro" id="IPR000792">
    <property type="entry name" value="Tscrpt_reg_LuxR_C"/>
</dbReference>
<dbReference type="Proteomes" id="UP000185766">
    <property type="component" value="Unassembled WGS sequence"/>
</dbReference>
<dbReference type="GO" id="GO:0003677">
    <property type="term" value="F:DNA binding"/>
    <property type="evidence" value="ECO:0007669"/>
    <property type="project" value="UniProtKB-KW"/>
</dbReference>
<dbReference type="EMBL" id="FOAS01000015">
    <property type="protein sequence ID" value="SEL60949.1"/>
    <property type="molecule type" value="Genomic_DNA"/>
</dbReference>
<accession>A0A1H7RLM6</accession>
<dbReference type="InterPro" id="IPR049945">
    <property type="entry name" value="AAA_22"/>
</dbReference>
<keyword evidence="1" id="KW-0805">Transcription regulation</keyword>
<protein>
    <submittedName>
        <fullName evidence="5">LuxR family transcriptional regulator, maltose regulon positive regulatory protein</fullName>
    </submittedName>
</protein>
<reference evidence="5 6" key="1">
    <citation type="submission" date="2016-10" db="EMBL/GenBank/DDBJ databases">
        <authorList>
            <person name="de Groot N.N."/>
        </authorList>
    </citation>
    <scope>NUCLEOTIDE SEQUENCE [LARGE SCALE GENOMIC DNA]</scope>
    <source>
        <strain evidence="5 6">JCM 19513</strain>
    </source>
</reference>
<dbReference type="GO" id="GO:0006355">
    <property type="term" value="P:regulation of DNA-templated transcription"/>
    <property type="evidence" value="ECO:0007669"/>
    <property type="project" value="InterPro"/>
</dbReference>
<dbReference type="InterPro" id="IPR027417">
    <property type="entry name" value="P-loop_NTPase"/>
</dbReference>
<dbReference type="InterPro" id="IPR016032">
    <property type="entry name" value="Sig_transdc_resp-reg_C-effctor"/>
</dbReference>
<name>A0A1H7RLM6_9GAMM</name>
<dbReference type="AlphaFoldDB" id="A0A1H7RLM6"/>
<dbReference type="Pfam" id="PF25873">
    <property type="entry name" value="WHD_MalT"/>
    <property type="match status" value="1"/>
</dbReference>